<evidence type="ECO:0000256" key="2">
    <source>
        <dbReference type="ARBA" id="ARBA00022692"/>
    </source>
</evidence>
<protein>
    <submittedName>
        <fullName evidence="6">Cobalt ABC transporter permease</fullName>
    </submittedName>
</protein>
<keyword evidence="4 5" id="KW-0472">Membrane</keyword>
<dbReference type="RefSeq" id="WP_066841015.1">
    <property type="nucleotide sequence ID" value="NZ_CAJUDP010000003.1"/>
</dbReference>
<name>A0A177I8H8_9CORY</name>
<dbReference type="Pfam" id="PF02361">
    <property type="entry name" value="CbiQ"/>
    <property type="match status" value="1"/>
</dbReference>
<evidence type="ECO:0000256" key="1">
    <source>
        <dbReference type="ARBA" id="ARBA00004141"/>
    </source>
</evidence>
<dbReference type="InterPro" id="IPR003339">
    <property type="entry name" value="ABC/ECF_trnsptr_transmembrane"/>
</dbReference>
<organism evidence="6 7">
    <name type="scientific">Corynebacterium stationis</name>
    <dbReference type="NCBI Taxonomy" id="1705"/>
    <lineage>
        <taxon>Bacteria</taxon>
        <taxon>Bacillati</taxon>
        <taxon>Actinomycetota</taxon>
        <taxon>Actinomycetes</taxon>
        <taxon>Mycobacteriales</taxon>
        <taxon>Corynebacteriaceae</taxon>
        <taxon>Corynebacterium</taxon>
    </lineage>
</organism>
<dbReference type="EMBL" id="LSTQ01000026">
    <property type="protein sequence ID" value="OAH25118.1"/>
    <property type="molecule type" value="Genomic_DNA"/>
</dbReference>
<dbReference type="AlphaFoldDB" id="A0A177I8H8"/>
<comment type="caution">
    <text evidence="6">The sequence shown here is derived from an EMBL/GenBank/DDBJ whole genome shotgun (WGS) entry which is preliminary data.</text>
</comment>
<dbReference type="PANTHER" id="PTHR33514">
    <property type="entry name" value="PROTEIN ABCI12, CHLOROPLASTIC"/>
    <property type="match status" value="1"/>
</dbReference>
<evidence type="ECO:0000256" key="3">
    <source>
        <dbReference type="ARBA" id="ARBA00022989"/>
    </source>
</evidence>
<dbReference type="GO" id="GO:0005886">
    <property type="term" value="C:plasma membrane"/>
    <property type="evidence" value="ECO:0007669"/>
    <property type="project" value="UniProtKB-ARBA"/>
</dbReference>
<dbReference type="CDD" id="cd16914">
    <property type="entry name" value="EcfT"/>
    <property type="match status" value="1"/>
</dbReference>
<comment type="subcellular location">
    <subcellularLocation>
        <location evidence="1">Membrane</location>
        <topology evidence="1">Multi-pass membrane protein</topology>
    </subcellularLocation>
</comment>
<keyword evidence="7" id="KW-1185">Reference proteome</keyword>
<gene>
    <name evidence="6" type="ORF">AYJ05_07820</name>
</gene>
<accession>A0A177I8H8</accession>
<feature type="transmembrane region" description="Helical" evidence="5">
    <location>
        <begin position="72"/>
        <end position="89"/>
    </location>
</feature>
<reference evidence="7" key="1">
    <citation type="submission" date="2016-02" db="EMBL/GenBank/DDBJ databases">
        <authorList>
            <person name="Kaur G."/>
            <person name="Nair G.R."/>
            <person name="Mayilraj S."/>
        </authorList>
    </citation>
    <scope>NUCLEOTIDE SEQUENCE [LARGE SCALE GENOMIC DNA]</scope>
    <source>
        <strain evidence="7">GA-15</strain>
    </source>
</reference>
<dbReference type="Proteomes" id="UP000076947">
    <property type="component" value="Unassembled WGS sequence"/>
</dbReference>
<feature type="transmembrane region" description="Helical" evidence="5">
    <location>
        <begin position="95"/>
        <end position="114"/>
    </location>
</feature>
<evidence type="ECO:0000313" key="6">
    <source>
        <dbReference type="EMBL" id="OAH25118.1"/>
    </source>
</evidence>
<evidence type="ECO:0000256" key="5">
    <source>
        <dbReference type="SAM" id="Phobius"/>
    </source>
</evidence>
<feature type="transmembrane region" description="Helical" evidence="5">
    <location>
        <begin position="23"/>
        <end position="41"/>
    </location>
</feature>
<evidence type="ECO:0000256" key="4">
    <source>
        <dbReference type="ARBA" id="ARBA00023136"/>
    </source>
</evidence>
<dbReference type="PANTHER" id="PTHR33514:SF13">
    <property type="entry name" value="PROTEIN ABCI12, CHLOROPLASTIC"/>
    <property type="match status" value="1"/>
</dbReference>
<keyword evidence="2 5" id="KW-0812">Transmembrane</keyword>
<keyword evidence="3 5" id="KW-1133">Transmembrane helix</keyword>
<sequence>MKTKNIPLAVYVDKDTPVHRLRATWKLLFIIVFVITTSLLATTPLRGLLACGIAVAFYFLAAIPPRVALSQLWPPLLIVVPLAAFQWWAKDLDYALTMFLSIFSAILIAFLLTLTSTVDEIMDSVETSLAPLGRFGFPVENVTLAMSLTIRLIPLMFATVGEVLDARKARGAGFSISAFGTPVLIRSIRRARAIGEALQARGFGD</sequence>
<evidence type="ECO:0000313" key="7">
    <source>
        <dbReference type="Proteomes" id="UP000076947"/>
    </source>
</evidence>
<dbReference type="OrthoDB" id="509049at2"/>
<proteinExistence type="predicted"/>
<dbReference type="STRING" id="1705.CA21670_04935"/>